<name>A0ABQ5CPN6_9ASTR</name>
<reference evidence="3" key="1">
    <citation type="journal article" date="2022" name="Int. J. Mol. Sci.">
        <title>Draft Genome of Tanacetum Coccineum: Genomic Comparison of Closely Related Tanacetum-Family Plants.</title>
        <authorList>
            <person name="Yamashiro T."/>
            <person name="Shiraishi A."/>
            <person name="Nakayama K."/>
            <person name="Satake H."/>
        </authorList>
    </citation>
    <scope>NUCLEOTIDE SEQUENCE</scope>
</reference>
<accession>A0ABQ5CPN6</accession>
<comment type="caution">
    <text evidence="3">The sequence shown here is derived from an EMBL/GenBank/DDBJ whole genome shotgun (WGS) entry which is preliminary data.</text>
</comment>
<protein>
    <submittedName>
        <fullName evidence="3">Retrovirus-related pol polyprotein from transposon TNT 1-94</fullName>
    </submittedName>
</protein>
<feature type="compositionally biased region" description="Acidic residues" evidence="1">
    <location>
        <begin position="405"/>
        <end position="424"/>
    </location>
</feature>
<keyword evidence="4" id="KW-1185">Reference proteome</keyword>
<feature type="region of interest" description="Disordered" evidence="1">
    <location>
        <begin position="403"/>
        <end position="424"/>
    </location>
</feature>
<evidence type="ECO:0000313" key="3">
    <source>
        <dbReference type="EMBL" id="GJT28297.1"/>
    </source>
</evidence>
<feature type="domain" description="Reverse transcriptase Ty1/copia-type" evidence="2">
    <location>
        <begin position="74"/>
        <end position="137"/>
    </location>
</feature>
<dbReference type="Pfam" id="PF07727">
    <property type="entry name" value="RVT_2"/>
    <property type="match status" value="1"/>
</dbReference>
<reference evidence="3" key="2">
    <citation type="submission" date="2022-01" db="EMBL/GenBank/DDBJ databases">
        <authorList>
            <person name="Yamashiro T."/>
            <person name="Shiraishi A."/>
            <person name="Satake H."/>
            <person name="Nakayama K."/>
        </authorList>
    </citation>
    <scope>NUCLEOTIDE SEQUENCE</scope>
</reference>
<evidence type="ECO:0000256" key="1">
    <source>
        <dbReference type="SAM" id="MobiDB-lite"/>
    </source>
</evidence>
<gene>
    <name evidence="3" type="ORF">Tco_0908572</name>
</gene>
<dbReference type="InterPro" id="IPR013103">
    <property type="entry name" value="RVT_2"/>
</dbReference>
<sequence length="424" mass="48971">MIGDFSKPVTTRSRLHTDVEMCMYALTVSTTKPTNIKEAMLDHRWIESMQDELNQFKRLDVWELLKDLLIGIWIKTAFLNRPLKEEVFVIQPDGFVDLDFPNHVYCLKKALYGLKQAPRAWYDKLLLFLIDHHFTKDLQNLKDNFEMSMMGEMKFFLGLQVHQSPRGIFINQSQYTLELLKKHGIDGCDFISTPMAIARIDADLQDLVGCRDDYKSTSEGIQLLGDKLVINIMEQPQQITPADQLVHSSKFQEVRRCNNNAALPNIPCPNECKIVSSGKQSINVDYASLLWWDFIHCVQQKKTVIQYPRFKKLIIADIMSKFESIPKRLEEEYHALSKMTLRWQHKHVSTAPLPLSDDQEQDEIHEATLPSLALHKTAKIVEEQENVAAVKEKLLEEDVEKIVEGEDDDSDATDFDDSIFLNDE</sequence>
<dbReference type="Proteomes" id="UP001151760">
    <property type="component" value="Unassembled WGS sequence"/>
</dbReference>
<evidence type="ECO:0000259" key="2">
    <source>
        <dbReference type="Pfam" id="PF07727"/>
    </source>
</evidence>
<dbReference type="SUPFAM" id="SSF56672">
    <property type="entry name" value="DNA/RNA polymerases"/>
    <property type="match status" value="1"/>
</dbReference>
<dbReference type="InterPro" id="IPR043502">
    <property type="entry name" value="DNA/RNA_pol_sf"/>
</dbReference>
<proteinExistence type="predicted"/>
<evidence type="ECO:0000313" key="4">
    <source>
        <dbReference type="Proteomes" id="UP001151760"/>
    </source>
</evidence>
<dbReference type="EMBL" id="BQNB010014448">
    <property type="protein sequence ID" value="GJT28297.1"/>
    <property type="molecule type" value="Genomic_DNA"/>
</dbReference>
<organism evidence="3 4">
    <name type="scientific">Tanacetum coccineum</name>
    <dbReference type="NCBI Taxonomy" id="301880"/>
    <lineage>
        <taxon>Eukaryota</taxon>
        <taxon>Viridiplantae</taxon>
        <taxon>Streptophyta</taxon>
        <taxon>Embryophyta</taxon>
        <taxon>Tracheophyta</taxon>
        <taxon>Spermatophyta</taxon>
        <taxon>Magnoliopsida</taxon>
        <taxon>eudicotyledons</taxon>
        <taxon>Gunneridae</taxon>
        <taxon>Pentapetalae</taxon>
        <taxon>asterids</taxon>
        <taxon>campanulids</taxon>
        <taxon>Asterales</taxon>
        <taxon>Asteraceae</taxon>
        <taxon>Asteroideae</taxon>
        <taxon>Anthemideae</taxon>
        <taxon>Anthemidinae</taxon>
        <taxon>Tanacetum</taxon>
    </lineage>
</organism>